<feature type="coiled-coil region" evidence="1">
    <location>
        <begin position="119"/>
        <end position="167"/>
    </location>
</feature>
<feature type="coiled-coil region" evidence="1">
    <location>
        <begin position="339"/>
        <end position="461"/>
    </location>
</feature>
<name>A0A7R9FXC0_TIMSH</name>
<proteinExistence type="predicted"/>
<dbReference type="PANTHER" id="PTHR23159">
    <property type="entry name" value="CENTROSOMAL PROTEIN 2"/>
    <property type="match status" value="1"/>
</dbReference>
<protein>
    <submittedName>
        <fullName evidence="3">Uncharacterized protein</fullName>
    </submittedName>
</protein>
<feature type="coiled-coil region" evidence="1">
    <location>
        <begin position="1501"/>
        <end position="1621"/>
    </location>
</feature>
<evidence type="ECO:0000256" key="2">
    <source>
        <dbReference type="SAM" id="MobiDB-lite"/>
    </source>
</evidence>
<reference evidence="3" key="1">
    <citation type="submission" date="2020-11" db="EMBL/GenBank/DDBJ databases">
        <authorList>
            <person name="Tran Van P."/>
        </authorList>
    </citation>
    <scope>NUCLEOTIDE SEQUENCE</scope>
</reference>
<sequence length="1891" mass="218086">MQFSRTSPISRITAQSPGQSIKVLSDKNREIKRLKSDLESEISENVRLQEQLKIEKDRNKELAHKLDGKTTEIKRLREDYLATEDFPSSDKGDAKVVEKRYKSEVKCLEEYVASLHVDIEKLQVEKEEVAIKLATLEHHTSMWREKALRYEEMCLKLEEELQQSTMELDGFRSHCSELEEIIQSLRPKHISIECDSPLRLNTTTSTSVSLSENMGEVFVDLLLREKEEENARLMDDINLIKTEKQVLECDLKKRKSELDNFYTQRQSLEAANKVLLLKNQKHCINTFILNEKIQCLRENIVKITVLKETTKTELEKTKCQLEEMVSLRDILLTKNDKITKQANDDIEHLSLEKETLKQAYTSSTKEYERNLGSLTHNMNVLKQQLIRIEGEKAVLEVCNTKLSEDKVKLQQTIHTHEENELSLRKNIDSLSEITVCLENTKSDLEIKNVQLLETIDACENKSSSFQNEIYKLESVQAQQVIKLGHLIEEQKSHLLEIESLRNSLEDLTTSKEKLEETVDRLTLSNEETVNKWTGHALGLETKVSELDEQLHVMKTYLASLQSELVEVNNIKASLEDKYNTAIVKYKHDIDSLNEEVYLINHNLSISQENKATLEHTNRNLSKEIEILQKLNDSLERDNINFQSNVNELELTNKQCESKINHLVEENNEQIVKLEKLEINLSDAFKKINDHEAVISDMACSNKQEVDSWITQVSSLEANIILLKDEIQNVQTELAKTINEKLSLEKTFSIVSKESEDNINALNKQIKALNKKILILEETKKIMEEKETRLFGDIKSKEESLNYYINEIECLKSDIHELELVKNKQRLEIDRLFEEKNSNVAKIQQLRVSLSAVSQEKYDLQTVINQMNLSSVSSMENWTSHTASMGKRIEEMQKEIYNLTQKLECAQIKLEEEKTCKAELQQSHISCTQKFEYNLVSLKQAMSVLEQTLSNTDAEKVVLQKQNKELEEENAKLRETITQANEESSKLNYSVKELKSAHCVQIAELEKKQSLIAQLEITNTKLEASIILFKNKSQESFSLMKLEMEDRINTLKEEKESISKELEAAKQIEEQLLEKDVVIENLKTKSINLDLIIEKLKLENSSHCNSLDSINVSLLEERTKKDALLQEIACVKDSNTKLLNRINTLEEENEKHCFNIGTLEKHIKDEKESKEQITYKFDGDIKLAYEKNSEMQAEISRFAQEIKVLKEEETSLKEKVSELESKNKNLAQLFEESYKIWNVERQITEKLNILSVSCDLKEELDTFFSSYNSIKLKCKNILSQKSTSIAETKKINTFLTELADIFTRLEENTIAPTIMFEIKLTNASWALEKLGHLCNTMEVRAESTAHSSYLQDDITEHTIAMKEKIEIVQLKISNLKGELVIGEEKCKMLASLLTNIAKTTSDGHASSINMEIEDNGWDPDDSLEMAVASKSQSIDHIENQDKLGGVNTVSIRNFTRLKELNSNYEKKLNEMKDLISVYFEQKEAALKKLDDLKKIAVPLAAYDKCMAENKDLRIKVMELKNKLIFVEKQSTDTQTMKQFIEERVRHEFEEKLDRAKQEMTKLMNEELKKKKQLAIMEKASNEQVGRHNQSVLEYHEGLQKRNEMLKKECVRLRNECESLRGAMKYKEMSLGHSSRSSEDLSDRRKYPSREYNQNMEVIDEFAVTLSRRRSSISNSTVPTGMGSMMLMEEEDEDEVFNSKHLEDLKAGRCEPHGEQSNKRRLTELQVRNSLCLPHLKSSYPAETQFHLPRDLKEDDIKLGLPVDIDPTISLLQNTEKGKRRDKNQTSYNKPGPPTPGKNGRHSLQGGELPMTPRTPLKDHNELPGSKRGGTPNRLRALFSSRIGGQKDELDTWAPLLLVRFQSSEVGVILDYCPFHVIQPWGRMENDSHPWMP</sequence>
<keyword evidence="1" id="KW-0175">Coiled coil</keyword>
<feature type="coiled-coil region" evidence="1">
    <location>
        <begin position="888"/>
        <end position="1098"/>
    </location>
</feature>
<feature type="coiled-coil region" evidence="1">
    <location>
        <begin position="497"/>
        <end position="531"/>
    </location>
</feature>
<feature type="region of interest" description="Disordered" evidence="2">
    <location>
        <begin position="1768"/>
        <end position="1832"/>
    </location>
</feature>
<evidence type="ECO:0000313" key="3">
    <source>
        <dbReference type="EMBL" id="CAD7257936.1"/>
    </source>
</evidence>
<dbReference type="PANTHER" id="PTHR23159:SF31">
    <property type="entry name" value="CENTROSOME-ASSOCIATED PROTEIN CEP250 ISOFORM X1"/>
    <property type="match status" value="1"/>
</dbReference>
<evidence type="ECO:0000256" key="1">
    <source>
        <dbReference type="SAM" id="Coils"/>
    </source>
</evidence>
<feature type="coiled-coil region" evidence="1">
    <location>
        <begin position="1187"/>
        <end position="1231"/>
    </location>
</feature>
<dbReference type="EMBL" id="OC000642">
    <property type="protein sequence ID" value="CAD7257936.1"/>
    <property type="molecule type" value="Genomic_DNA"/>
</dbReference>
<accession>A0A7R9FXC0</accession>
<feature type="coiled-coil region" evidence="1">
    <location>
        <begin position="557"/>
        <end position="834"/>
    </location>
</feature>
<organism evidence="3">
    <name type="scientific">Timema shepardi</name>
    <name type="common">Walking stick</name>
    <dbReference type="NCBI Taxonomy" id="629360"/>
    <lineage>
        <taxon>Eukaryota</taxon>
        <taxon>Metazoa</taxon>
        <taxon>Ecdysozoa</taxon>
        <taxon>Arthropoda</taxon>
        <taxon>Hexapoda</taxon>
        <taxon>Insecta</taxon>
        <taxon>Pterygota</taxon>
        <taxon>Neoptera</taxon>
        <taxon>Polyneoptera</taxon>
        <taxon>Phasmatodea</taxon>
        <taxon>Timematodea</taxon>
        <taxon>Timematoidea</taxon>
        <taxon>Timematidae</taxon>
        <taxon>Timema</taxon>
    </lineage>
</organism>
<feature type="region of interest" description="Disordered" evidence="2">
    <location>
        <begin position="1626"/>
        <end position="1647"/>
    </location>
</feature>
<feature type="coiled-coil region" evidence="1">
    <location>
        <begin position="21"/>
        <end position="79"/>
    </location>
</feature>
<gene>
    <name evidence="3" type="ORF">TSIB3V08_LOCUS2182</name>
</gene>